<feature type="compositionally biased region" description="Basic and acidic residues" evidence="3">
    <location>
        <begin position="129"/>
        <end position="141"/>
    </location>
</feature>
<feature type="region of interest" description="Disordered" evidence="3">
    <location>
        <begin position="129"/>
        <end position="151"/>
    </location>
</feature>
<sequence length="151" mass="16435">MGARTVLLVDDDRDFTDTLAMLFEAEGFDVLTARDGRSAVDVAHEVRPPVILLDLAMPGEDGYKVLASIRTDAGSAQPAVFAVSGWGTEGMEDSCVAAGFDGYFRKPCEPAGLMRRVAEAIYRRCVQDDERSRHESLHPGEARPVGHPSRD</sequence>
<dbReference type="OrthoDB" id="9800897at2"/>
<name>A0A4Z0BN03_9BURK</name>
<reference evidence="5 6" key="1">
    <citation type="submission" date="2019-03" db="EMBL/GenBank/DDBJ databases">
        <title>Ramlibacter henchirensis DSM 14656, whole genome shotgun sequence.</title>
        <authorList>
            <person name="Zhang X."/>
            <person name="Feng G."/>
            <person name="Zhu H."/>
        </authorList>
    </citation>
    <scope>NUCLEOTIDE SEQUENCE [LARGE SCALE GENOMIC DNA]</scope>
    <source>
        <strain evidence="5 6">DSM 14656</strain>
    </source>
</reference>
<accession>A0A4Z0BN03</accession>
<feature type="domain" description="Response regulatory" evidence="4">
    <location>
        <begin position="5"/>
        <end position="121"/>
    </location>
</feature>
<comment type="caution">
    <text evidence="5">The sequence shown here is derived from an EMBL/GenBank/DDBJ whole genome shotgun (WGS) entry which is preliminary data.</text>
</comment>
<organism evidence="5 6">
    <name type="scientific">Ramlibacter henchirensis</name>
    <dbReference type="NCBI Taxonomy" id="204072"/>
    <lineage>
        <taxon>Bacteria</taxon>
        <taxon>Pseudomonadati</taxon>
        <taxon>Pseudomonadota</taxon>
        <taxon>Betaproteobacteria</taxon>
        <taxon>Burkholderiales</taxon>
        <taxon>Comamonadaceae</taxon>
        <taxon>Ramlibacter</taxon>
    </lineage>
</organism>
<gene>
    <name evidence="5" type="ORF">EZ313_19755</name>
</gene>
<dbReference type="InterPro" id="IPR050595">
    <property type="entry name" value="Bact_response_regulator"/>
</dbReference>
<dbReference type="InterPro" id="IPR011006">
    <property type="entry name" value="CheY-like_superfamily"/>
</dbReference>
<proteinExistence type="predicted"/>
<dbReference type="AlphaFoldDB" id="A0A4Z0BN03"/>
<evidence type="ECO:0000256" key="3">
    <source>
        <dbReference type="SAM" id="MobiDB-lite"/>
    </source>
</evidence>
<dbReference type="Proteomes" id="UP000298180">
    <property type="component" value="Unassembled WGS sequence"/>
</dbReference>
<feature type="modified residue" description="4-aspartylphosphate" evidence="2">
    <location>
        <position position="54"/>
    </location>
</feature>
<dbReference type="PANTHER" id="PTHR44591">
    <property type="entry name" value="STRESS RESPONSE REGULATOR PROTEIN 1"/>
    <property type="match status" value="1"/>
</dbReference>
<dbReference type="EMBL" id="SMLM01000003">
    <property type="protein sequence ID" value="TFZ00686.1"/>
    <property type="molecule type" value="Genomic_DNA"/>
</dbReference>
<dbReference type="GO" id="GO:0000160">
    <property type="term" value="P:phosphorelay signal transduction system"/>
    <property type="evidence" value="ECO:0007669"/>
    <property type="project" value="InterPro"/>
</dbReference>
<dbReference type="RefSeq" id="WP_135265024.1">
    <property type="nucleotide sequence ID" value="NZ_SMLM01000003.1"/>
</dbReference>
<evidence type="ECO:0000256" key="1">
    <source>
        <dbReference type="ARBA" id="ARBA00022553"/>
    </source>
</evidence>
<keyword evidence="1 2" id="KW-0597">Phosphoprotein</keyword>
<evidence type="ECO:0000256" key="2">
    <source>
        <dbReference type="PROSITE-ProRule" id="PRU00169"/>
    </source>
</evidence>
<dbReference type="Pfam" id="PF00072">
    <property type="entry name" value="Response_reg"/>
    <property type="match status" value="1"/>
</dbReference>
<evidence type="ECO:0000313" key="6">
    <source>
        <dbReference type="Proteomes" id="UP000298180"/>
    </source>
</evidence>
<dbReference type="PANTHER" id="PTHR44591:SF3">
    <property type="entry name" value="RESPONSE REGULATORY DOMAIN-CONTAINING PROTEIN"/>
    <property type="match status" value="1"/>
</dbReference>
<evidence type="ECO:0000313" key="5">
    <source>
        <dbReference type="EMBL" id="TFZ00686.1"/>
    </source>
</evidence>
<dbReference type="SMART" id="SM00448">
    <property type="entry name" value="REC"/>
    <property type="match status" value="1"/>
</dbReference>
<dbReference type="InterPro" id="IPR001789">
    <property type="entry name" value="Sig_transdc_resp-reg_receiver"/>
</dbReference>
<protein>
    <submittedName>
        <fullName evidence="5">Response regulator</fullName>
    </submittedName>
</protein>
<dbReference type="Gene3D" id="3.40.50.2300">
    <property type="match status" value="1"/>
</dbReference>
<dbReference type="PROSITE" id="PS50110">
    <property type="entry name" value="RESPONSE_REGULATORY"/>
    <property type="match status" value="1"/>
</dbReference>
<keyword evidence="6" id="KW-1185">Reference proteome</keyword>
<dbReference type="SUPFAM" id="SSF52172">
    <property type="entry name" value="CheY-like"/>
    <property type="match status" value="1"/>
</dbReference>
<evidence type="ECO:0000259" key="4">
    <source>
        <dbReference type="PROSITE" id="PS50110"/>
    </source>
</evidence>